<sequence>MPSSTPSTARTSISDPIASTNNTAAENGKYEKKPETALSDTDIGNNSAFIGEQGKRVRFYRNGDQFFKGLCVEGQAKFGLDELEHGHSYVCASTDKFKAIDYANASQPMWAFVSSKLMSVPPKRGIRATFEREPNDFVRPESLPSLGMVSNPDVTAIVKLNSGVVRKLYALSGKQVTGLADFFGDDHVFVAYGPEKMCVDDFYVISEEYKRMNVIGAGGRSRHKRGAGPAGKCEMPVRNDGFQKTLSPDPRQNINQAMKLPAILQNSIQIVDLLGDGNTALVFKALFRDPSTATTSSTPDALKIISKESAEEMLDFVKTEIQLLSEIQHEFIVQMREYHVIDNSWFIRMELMEDGDLFEYLRKKRVLHESDAASCLSCLSKALEYLHNRNIVHRDVKPENLLTYKYNELLYHLCGTPTYVAPEVLAEFGYSFKADCWSAGIILYILLCGFPPFGFDEDEVLFNKILRGEFEFPSPSFDEISFAARLLIRSLLSTEPEGRYSANKLLNTFGSRIPAIQMMSRKRTA</sequence>
<dbReference type="InterPro" id="IPR036572">
    <property type="entry name" value="Doublecortin_dom_sf"/>
</dbReference>
<dbReference type="PROSITE" id="PS50309">
    <property type="entry name" value="DC"/>
    <property type="match status" value="1"/>
</dbReference>
<dbReference type="SUPFAM" id="SSF89837">
    <property type="entry name" value="Doublecortin (DC)"/>
    <property type="match status" value="2"/>
</dbReference>
<dbReference type="WBParaSite" id="jg21695">
    <property type="protein sequence ID" value="jg21695"/>
    <property type="gene ID" value="jg21695"/>
</dbReference>
<evidence type="ECO:0000313" key="8">
    <source>
        <dbReference type="Proteomes" id="UP000887574"/>
    </source>
</evidence>
<dbReference type="Pfam" id="PF00069">
    <property type="entry name" value="Pkinase"/>
    <property type="match status" value="1"/>
</dbReference>
<organism evidence="8 9">
    <name type="scientific">Ditylenchus dipsaci</name>
    <dbReference type="NCBI Taxonomy" id="166011"/>
    <lineage>
        <taxon>Eukaryota</taxon>
        <taxon>Metazoa</taxon>
        <taxon>Ecdysozoa</taxon>
        <taxon>Nematoda</taxon>
        <taxon>Chromadorea</taxon>
        <taxon>Rhabditida</taxon>
        <taxon>Tylenchina</taxon>
        <taxon>Tylenchomorpha</taxon>
        <taxon>Sphaerularioidea</taxon>
        <taxon>Anguinidae</taxon>
        <taxon>Anguininae</taxon>
        <taxon>Ditylenchus</taxon>
    </lineage>
</organism>
<protein>
    <recommendedName>
        <fullName evidence="1">non-specific serine/threonine protein kinase</fullName>
        <ecNumber evidence="1">2.7.11.1</ecNumber>
    </recommendedName>
    <alternativeName>
        <fullName evidence="2">Doublecortin-like and CAM kinase-like protein</fullName>
    </alternativeName>
</protein>
<dbReference type="SUPFAM" id="SSF56112">
    <property type="entry name" value="Protein kinase-like (PK-like)"/>
    <property type="match status" value="1"/>
</dbReference>
<dbReference type="PROSITE" id="PS50011">
    <property type="entry name" value="PROTEIN_KINASE_DOM"/>
    <property type="match status" value="1"/>
</dbReference>
<evidence type="ECO:0000256" key="3">
    <source>
        <dbReference type="ARBA" id="ARBA00047899"/>
    </source>
</evidence>
<feature type="domain" description="Doublecortin" evidence="7">
    <location>
        <begin position="55"/>
        <end position="203"/>
    </location>
</feature>
<reference evidence="9" key="1">
    <citation type="submission" date="2022-11" db="UniProtKB">
        <authorList>
            <consortium name="WormBaseParasite"/>
        </authorList>
    </citation>
    <scope>IDENTIFICATION</scope>
</reference>
<dbReference type="Proteomes" id="UP000887574">
    <property type="component" value="Unplaced"/>
</dbReference>
<dbReference type="GO" id="GO:0004674">
    <property type="term" value="F:protein serine/threonine kinase activity"/>
    <property type="evidence" value="ECO:0007669"/>
    <property type="project" value="UniProtKB-EC"/>
</dbReference>
<evidence type="ECO:0000256" key="4">
    <source>
        <dbReference type="ARBA" id="ARBA00048679"/>
    </source>
</evidence>
<evidence type="ECO:0000259" key="7">
    <source>
        <dbReference type="PROSITE" id="PS50309"/>
    </source>
</evidence>
<comment type="catalytic activity">
    <reaction evidence="3">
        <text>L-threonyl-[protein] + ATP = O-phospho-L-threonyl-[protein] + ADP + H(+)</text>
        <dbReference type="Rhea" id="RHEA:46608"/>
        <dbReference type="Rhea" id="RHEA-COMP:11060"/>
        <dbReference type="Rhea" id="RHEA-COMP:11605"/>
        <dbReference type="ChEBI" id="CHEBI:15378"/>
        <dbReference type="ChEBI" id="CHEBI:30013"/>
        <dbReference type="ChEBI" id="CHEBI:30616"/>
        <dbReference type="ChEBI" id="CHEBI:61977"/>
        <dbReference type="ChEBI" id="CHEBI:456216"/>
        <dbReference type="EC" id="2.7.11.1"/>
    </reaction>
</comment>
<dbReference type="SMART" id="SM00537">
    <property type="entry name" value="DCX"/>
    <property type="match status" value="1"/>
</dbReference>
<accession>A0A915DQ03</accession>
<dbReference type="SMART" id="SM00220">
    <property type="entry name" value="S_TKc"/>
    <property type="match status" value="1"/>
</dbReference>
<dbReference type="PROSITE" id="PS00108">
    <property type="entry name" value="PROTEIN_KINASE_ST"/>
    <property type="match status" value="1"/>
</dbReference>
<keyword evidence="8" id="KW-1185">Reference proteome</keyword>
<dbReference type="InterPro" id="IPR011009">
    <property type="entry name" value="Kinase-like_dom_sf"/>
</dbReference>
<dbReference type="Gene3D" id="1.10.510.10">
    <property type="entry name" value="Transferase(Phosphotransferase) domain 1"/>
    <property type="match status" value="1"/>
</dbReference>
<dbReference type="GO" id="GO:0005524">
    <property type="term" value="F:ATP binding"/>
    <property type="evidence" value="ECO:0007669"/>
    <property type="project" value="InterPro"/>
</dbReference>
<proteinExistence type="predicted"/>
<evidence type="ECO:0000313" key="9">
    <source>
        <dbReference type="WBParaSite" id="jg21695"/>
    </source>
</evidence>
<dbReference type="PANTHER" id="PTHR24347">
    <property type="entry name" value="SERINE/THREONINE-PROTEIN KINASE"/>
    <property type="match status" value="1"/>
</dbReference>
<evidence type="ECO:0000259" key="6">
    <source>
        <dbReference type="PROSITE" id="PS50011"/>
    </source>
</evidence>
<dbReference type="Pfam" id="PF03607">
    <property type="entry name" value="DCX"/>
    <property type="match status" value="1"/>
</dbReference>
<evidence type="ECO:0000256" key="5">
    <source>
        <dbReference type="SAM" id="MobiDB-lite"/>
    </source>
</evidence>
<feature type="region of interest" description="Disordered" evidence="5">
    <location>
        <begin position="1"/>
        <end position="45"/>
    </location>
</feature>
<evidence type="ECO:0000256" key="1">
    <source>
        <dbReference type="ARBA" id="ARBA00012513"/>
    </source>
</evidence>
<feature type="domain" description="Protein kinase" evidence="6">
    <location>
        <begin position="268"/>
        <end position="516"/>
    </location>
</feature>
<dbReference type="GO" id="GO:0035556">
    <property type="term" value="P:intracellular signal transduction"/>
    <property type="evidence" value="ECO:0007669"/>
    <property type="project" value="InterPro"/>
</dbReference>
<evidence type="ECO:0000256" key="2">
    <source>
        <dbReference type="ARBA" id="ARBA00031092"/>
    </source>
</evidence>
<dbReference type="EC" id="2.7.11.1" evidence="1"/>
<dbReference type="AlphaFoldDB" id="A0A915DQ03"/>
<comment type="catalytic activity">
    <reaction evidence="4">
        <text>L-seryl-[protein] + ATP = O-phospho-L-seryl-[protein] + ADP + H(+)</text>
        <dbReference type="Rhea" id="RHEA:17989"/>
        <dbReference type="Rhea" id="RHEA-COMP:9863"/>
        <dbReference type="Rhea" id="RHEA-COMP:11604"/>
        <dbReference type="ChEBI" id="CHEBI:15378"/>
        <dbReference type="ChEBI" id="CHEBI:29999"/>
        <dbReference type="ChEBI" id="CHEBI:30616"/>
        <dbReference type="ChEBI" id="CHEBI:83421"/>
        <dbReference type="ChEBI" id="CHEBI:456216"/>
        <dbReference type="EC" id="2.7.11.1"/>
    </reaction>
</comment>
<dbReference type="InterPro" id="IPR003533">
    <property type="entry name" value="Doublecortin_dom"/>
</dbReference>
<dbReference type="Gene3D" id="3.10.20.230">
    <property type="entry name" value="Doublecortin domain"/>
    <property type="match status" value="2"/>
</dbReference>
<dbReference type="InterPro" id="IPR008271">
    <property type="entry name" value="Ser/Thr_kinase_AS"/>
</dbReference>
<name>A0A915DQ03_9BILA</name>
<dbReference type="InterPro" id="IPR000719">
    <property type="entry name" value="Prot_kinase_dom"/>
</dbReference>
<feature type="compositionally biased region" description="Polar residues" evidence="5">
    <location>
        <begin position="1"/>
        <end position="25"/>
    </location>
</feature>